<dbReference type="NCBIfam" id="NF010738">
    <property type="entry name" value="PRK14140.1"/>
    <property type="match status" value="1"/>
</dbReference>
<dbReference type="HAMAP" id="MF_01151">
    <property type="entry name" value="GrpE"/>
    <property type="match status" value="1"/>
</dbReference>
<dbReference type="SUPFAM" id="SSF58014">
    <property type="entry name" value="Coiled-coil domain of nucleotide exchange factor GrpE"/>
    <property type="match status" value="1"/>
</dbReference>
<evidence type="ECO:0000256" key="1">
    <source>
        <dbReference type="ARBA" id="ARBA00004496"/>
    </source>
</evidence>
<dbReference type="PANTHER" id="PTHR21237">
    <property type="entry name" value="GRPE PROTEIN"/>
    <property type="match status" value="1"/>
</dbReference>
<dbReference type="InterPro" id="IPR000740">
    <property type="entry name" value="GrpE"/>
</dbReference>
<sequence>MTEEERNESQASTSAEAVSETETGAGARPESEGGGAPTDEVEALRTQLEEAQAKAEENWNQLLRVRAEMENIRRRSERDVEQARRYGVEKFAGELLAVRDSLEMGVNAAQEEGADVEKLREGSELTLRMLQQAMEKFDIQALEPTGEKFDPSRHEAMAAQESGEHEPNTVLQVVQKGYLLGDRLLRPAMVIVSRAASGGGQGDQVDEQA</sequence>
<evidence type="ECO:0000256" key="3">
    <source>
        <dbReference type="ARBA" id="ARBA00011738"/>
    </source>
</evidence>
<keyword evidence="6" id="KW-0143">Chaperone</keyword>
<comment type="subcellular location">
    <subcellularLocation>
        <location evidence="1">Cytoplasm</location>
    </subcellularLocation>
</comment>
<dbReference type="GO" id="GO:0000774">
    <property type="term" value="F:adenyl-nucleotide exchange factor activity"/>
    <property type="evidence" value="ECO:0007669"/>
    <property type="project" value="InterPro"/>
</dbReference>
<dbReference type="Pfam" id="PF01025">
    <property type="entry name" value="GrpE"/>
    <property type="match status" value="1"/>
</dbReference>
<dbReference type="GO" id="GO:0006457">
    <property type="term" value="P:protein folding"/>
    <property type="evidence" value="ECO:0007669"/>
    <property type="project" value="InterPro"/>
</dbReference>
<evidence type="ECO:0000256" key="7">
    <source>
        <dbReference type="SAM" id="MobiDB-lite"/>
    </source>
</evidence>
<accession>A0A5B8RDY7</accession>
<proteinExistence type="inferred from homology"/>
<evidence type="ECO:0000256" key="6">
    <source>
        <dbReference type="ARBA" id="ARBA00023186"/>
    </source>
</evidence>
<dbReference type="InterPro" id="IPR013805">
    <property type="entry name" value="GrpE_CC"/>
</dbReference>
<dbReference type="EMBL" id="MN079126">
    <property type="protein sequence ID" value="QEA06118.1"/>
    <property type="molecule type" value="Genomic_DNA"/>
</dbReference>
<organism evidence="8">
    <name type="scientific">uncultured organism</name>
    <dbReference type="NCBI Taxonomy" id="155900"/>
    <lineage>
        <taxon>unclassified sequences</taxon>
        <taxon>environmental samples</taxon>
    </lineage>
</organism>
<keyword evidence="5" id="KW-0346">Stress response</keyword>
<comment type="subunit">
    <text evidence="3">Homodimer.</text>
</comment>
<dbReference type="GO" id="GO:0042803">
    <property type="term" value="F:protein homodimerization activity"/>
    <property type="evidence" value="ECO:0007669"/>
    <property type="project" value="InterPro"/>
</dbReference>
<evidence type="ECO:0000313" key="8">
    <source>
        <dbReference type="EMBL" id="QEA06118.1"/>
    </source>
</evidence>
<protein>
    <submittedName>
        <fullName evidence="8">Protein GrpE</fullName>
    </submittedName>
</protein>
<dbReference type="CDD" id="cd00446">
    <property type="entry name" value="GrpE"/>
    <property type="match status" value="1"/>
</dbReference>
<feature type="region of interest" description="Disordered" evidence="7">
    <location>
        <begin position="143"/>
        <end position="168"/>
    </location>
</feature>
<dbReference type="PRINTS" id="PR00773">
    <property type="entry name" value="GRPEPROTEIN"/>
</dbReference>
<name>A0A5B8RDY7_9ZZZZ</name>
<dbReference type="NCBIfam" id="NF010748">
    <property type="entry name" value="PRK14150.1"/>
    <property type="match status" value="1"/>
</dbReference>
<dbReference type="GO" id="GO:0051087">
    <property type="term" value="F:protein-folding chaperone binding"/>
    <property type="evidence" value="ECO:0007669"/>
    <property type="project" value="InterPro"/>
</dbReference>
<evidence type="ECO:0000256" key="2">
    <source>
        <dbReference type="ARBA" id="ARBA00009054"/>
    </source>
</evidence>
<dbReference type="Gene3D" id="3.90.20.20">
    <property type="match status" value="1"/>
</dbReference>
<dbReference type="PROSITE" id="PS01071">
    <property type="entry name" value="GRPE"/>
    <property type="match status" value="1"/>
</dbReference>
<gene>
    <name evidence="8" type="primary">grpE</name>
    <name evidence="8" type="ORF">KBTEX_02447</name>
</gene>
<feature type="region of interest" description="Disordered" evidence="7">
    <location>
        <begin position="1"/>
        <end position="44"/>
    </location>
</feature>
<dbReference type="AlphaFoldDB" id="A0A5B8RDY7"/>
<reference evidence="8" key="1">
    <citation type="submission" date="2019-06" db="EMBL/GenBank/DDBJ databases">
        <authorList>
            <person name="Murdoch R.W."/>
            <person name="Fathepure B."/>
        </authorList>
    </citation>
    <scope>NUCLEOTIDE SEQUENCE</scope>
</reference>
<dbReference type="InterPro" id="IPR009012">
    <property type="entry name" value="GrpE_head"/>
</dbReference>
<feature type="compositionally biased region" description="Basic and acidic residues" evidence="7">
    <location>
        <begin position="145"/>
        <end position="167"/>
    </location>
</feature>
<evidence type="ECO:0000256" key="5">
    <source>
        <dbReference type="ARBA" id="ARBA00023016"/>
    </source>
</evidence>
<comment type="similarity">
    <text evidence="2">Belongs to the GrpE family.</text>
</comment>
<dbReference type="Gene3D" id="2.30.22.10">
    <property type="entry name" value="Head domain of nucleotide exchange factor GrpE"/>
    <property type="match status" value="1"/>
</dbReference>
<feature type="compositionally biased region" description="Polar residues" evidence="7">
    <location>
        <begin position="9"/>
        <end position="22"/>
    </location>
</feature>
<dbReference type="SUPFAM" id="SSF51064">
    <property type="entry name" value="Head domain of nucleotide exchange factor GrpE"/>
    <property type="match status" value="1"/>
</dbReference>
<dbReference type="PANTHER" id="PTHR21237:SF23">
    <property type="entry name" value="GRPE PROTEIN HOMOLOG, MITOCHONDRIAL"/>
    <property type="match status" value="1"/>
</dbReference>
<dbReference type="GO" id="GO:0051082">
    <property type="term" value="F:unfolded protein binding"/>
    <property type="evidence" value="ECO:0007669"/>
    <property type="project" value="TreeGrafter"/>
</dbReference>
<keyword evidence="4" id="KW-0963">Cytoplasm</keyword>
<dbReference type="NCBIfam" id="NF010737">
    <property type="entry name" value="PRK14139.1"/>
    <property type="match status" value="1"/>
</dbReference>
<evidence type="ECO:0000256" key="4">
    <source>
        <dbReference type="ARBA" id="ARBA00022490"/>
    </source>
</evidence>
<dbReference type="FunFam" id="2.30.22.10:FF:000001">
    <property type="entry name" value="Protein GrpE"/>
    <property type="match status" value="1"/>
</dbReference>